<dbReference type="InterPro" id="IPR019587">
    <property type="entry name" value="Polyketide_cyclase/dehydratase"/>
</dbReference>
<comment type="caution">
    <text evidence="1">The sequence shown here is derived from an EMBL/GenBank/DDBJ whole genome shotgun (WGS) entry which is preliminary data.</text>
</comment>
<dbReference type="SUPFAM" id="SSF55961">
    <property type="entry name" value="Bet v1-like"/>
    <property type="match status" value="1"/>
</dbReference>
<name>A0ABU5T2V5_9MICC</name>
<proteinExistence type="predicted"/>
<dbReference type="InterPro" id="IPR023393">
    <property type="entry name" value="START-like_dom_sf"/>
</dbReference>
<gene>
    <name evidence="1" type="ORF">SPF06_04570</name>
</gene>
<evidence type="ECO:0000313" key="1">
    <source>
        <dbReference type="EMBL" id="MEA5453991.1"/>
    </source>
</evidence>
<organism evidence="1 2">
    <name type="scientific">Sinomonas terricola</name>
    <dbReference type="NCBI Taxonomy" id="3110330"/>
    <lineage>
        <taxon>Bacteria</taxon>
        <taxon>Bacillati</taxon>
        <taxon>Actinomycetota</taxon>
        <taxon>Actinomycetes</taxon>
        <taxon>Micrococcales</taxon>
        <taxon>Micrococcaceae</taxon>
        <taxon>Sinomonas</taxon>
    </lineage>
</organism>
<reference evidence="1 2" key="1">
    <citation type="submission" date="2023-12" db="EMBL/GenBank/DDBJ databases">
        <title>Sinomonas terricola sp. nov, isolated from litchi orchard soil in Guangdong, PR China.</title>
        <authorList>
            <person name="Jiaxin W."/>
            <person name="Yang Z."/>
            <person name="Honghui Z."/>
        </authorList>
    </citation>
    <scope>NUCLEOTIDE SEQUENCE [LARGE SCALE GENOMIC DNA]</scope>
    <source>
        <strain evidence="1 2">JGH33</strain>
    </source>
</reference>
<dbReference type="EMBL" id="JAYGGQ010000001">
    <property type="protein sequence ID" value="MEA5453991.1"/>
    <property type="molecule type" value="Genomic_DNA"/>
</dbReference>
<dbReference type="Pfam" id="PF10604">
    <property type="entry name" value="Polyketide_cyc2"/>
    <property type="match status" value="1"/>
</dbReference>
<sequence>MSEDQDARVATASREINAPAAAIFELIADPSRQPEWDGNNNLSEAAPGQRVRSAGDVFMMRITRGALRENHVVEFEEGRRIAWLPSEPGKPTPGHLWRWELEPLDERRTLVTHTYDWTNLTDPARFERARQTTSERLRASIDRLAALAEANA</sequence>
<dbReference type="Gene3D" id="3.30.530.20">
    <property type="match status" value="1"/>
</dbReference>
<protein>
    <submittedName>
        <fullName evidence="1">SRPBCC family protein</fullName>
    </submittedName>
</protein>
<dbReference type="RefSeq" id="WP_323277737.1">
    <property type="nucleotide sequence ID" value="NZ_JAYGGQ010000001.1"/>
</dbReference>
<dbReference type="CDD" id="cd07825">
    <property type="entry name" value="SRPBCC_7"/>
    <property type="match status" value="1"/>
</dbReference>
<keyword evidence="2" id="KW-1185">Reference proteome</keyword>
<dbReference type="Proteomes" id="UP001304769">
    <property type="component" value="Unassembled WGS sequence"/>
</dbReference>
<evidence type="ECO:0000313" key="2">
    <source>
        <dbReference type="Proteomes" id="UP001304769"/>
    </source>
</evidence>
<accession>A0ABU5T2V5</accession>